<keyword evidence="3" id="KW-0575">Peroxidase</keyword>
<proteinExistence type="inferred from homology"/>
<dbReference type="InterPro" id="IPR050924">
    <property type="entry name" value="Peroxiredoxin_BCP/PrxQ"/>
</dbReference>
<evidence type="ECO:0000256" key="3">
    <source>
        <dbReference type="ARBA" id="ARBA00022559"/>
    </source>
</evidence>
<keyword evidence="5" id="KW-0560">Oxidoreductase</keyword>
<organism evidence="14 15">
    <name type="scientific">Steroidobacter gossypii</name>
    <dbReference type="NCBI Taxonomy" id="2805490"/>
    <lineage>
        <taxon>Bacteria</taxon>
        <taxon>Pseudomonadati</taxon>
        <taxon>Pseudomonadota</taxon>
        <taxon>Gammaproteobacteria</taxon>
        <taxon>Steroidobacterales</taxon>
        <taxon>Steroidobacteraceae</taxon>
        <taxon>Steroidobacter</taxon>
    </lineage>
</organism>
<comment type="function">
    <text evidence="1">Thiol-specific peroxidase that catalyzes the reduction of hydrogen peroxide and organic hydroperoxides to water and alcohols, respectively. Plays a role in cell protection against oxidative stress by detoxifying peroxides and as sensor of hydrogen peroxide-mediated signaling events.</text>
</comment>
<keyword evidence="12" id="KW-0732">Signal</keyword>
<evidence type="ECO:0000256" key="1">
    <source>
        <dbReference type="ARBA" id="ARBA00003330"/>
    </source>
</evidence>
<evidence type="ECO:0000256" key="12">
    <source>
        <dbReference type="SAM" id="SignalP"/>
    </source>
</evidence>
<dbReference type="PROSITE" id="PS51352">
    <property type="entry name" value="THIOREDOXIN_2"/>
    <property type="match status" value="1"/>
</dbReference>
<dbReference type="EC" id="1.11.1.24" evidence="2"/>
<evidence type="ECO:0000256" key="5">
    <source>
        <dbReference type="ARBA" id="ARBA00023002"/>
    </source>
</evidence>
<sequence length="191" mass="21614">MHRVRLSRLNIHSWVRTWVLAVTFTWLAASVAEAADSPSVGSPAPDFKLQDQNGKWHDLKSYRGKWVALYFYPKDKTPGCTTQACEFRDNVFAFRDAGAVILGVSVDDVESHKEFSEKHSLPFPILADDKKAVAKEYGVLKRFLGTVELAKRDTFLIDPEGKVVRHYEDVDPKGHSQVVLKDINELQAKRS</sequence>
<keyword evidence="15" id="KW-1185">Reference proteome</keyword>
<keyword evidence="6" id="KW-1015">Disulfide bond</keyword>
<evidence type="ECO:0000256" key="11">
    <source>
        <dbReference type="ARBA" id="ARBA00049091"/>
    </source>
</evidence>
<dbReference type="PANTHER" id="PTHR42801:SF4">
    <property type="entry name" value="AHPC_TSA FAMILY PROTEIN"/>
    <property type="match status" value="1"/>
</dbReference>
<evidence type="ECO:0000256" key="4">
    <source>
        <dbReference type="ARBA" id="ARBA00022862"/>
    </source>
</evidence>
<evidence type="ECO:0000256" key="8">
    <source>
        <dbReference type="ARBA" id="ARBA00032824"/>
    </source>
</evidence>
<evidence type="ECO:0000256" key="2">
    <source>
        <dbReference type="ARBA" id="ARBA00013017"/>
    </source>
</evidence>
<keyword evidence="4" id="KW-0049">Antioxidant</keyword>
<evidence type="ECO:0000256" key="7">
    <source>
        <dbReference type="ARBA" id="ARBA00023284"/>
    </source>
</evidence>
<evidence type="ECO:0000259" key="13">
    <source>
        <dbReference type="PROSITE" id="PS51352"/>
    </source>
</evidence>
<dbReference type="SUPFAM" id="SSF52833">
    <property type="entry name" value="Thioredoxin-like"/>
    <property type="match status" value="1"/>
</dbReference>
<dbReference type="CDD" id="cd03017">
    <property type="entry name" value="PRX_BCP"/>
    <property type="match status" value="1"/>
</dbReference>
<dbReference type="InterPro" id="IPR013766">
    <property type="entry name" value="Thioredoxin_domain"/>
</dbReference>
<dbReference type="RefSeq" id="WP_203170053.1">
    <property type="nucleotide sequence ID" value="NZ_JAEVLS010000006.1"/>
</dbReference>
<feature type="domain" description="Thioredoxin" evidence="13">
    <location>
        <begin position="38"/>
        <end position="188"/>
    </location>
</feature>
<accession>A0ABS1X3Z9</accession>
<dbReference type="Pfam" id="PF00578">
    <property type="entry name" value="AhpC-TSA"/>
    <property type="match status" value="1"/>
</dbReference>
<comment type="similarity">
    <text evidence="9">Belongs to the peroxiredoxin family. BCP/PrxQ subfamily.</text>
</comment>
<dbReference type="Proteomes" id="UP000661077">
    <property type="component" value="Unassembled WGS sequence"/>
</dbReference>
<feature type="chain" id="PRO_5047014709" description="thioredoxin-dependent peroxiredoxin" evidence="12">
    <location>
        <begin position="35"/>
        <end position="191"/>
    </location>
</feature>
<evidence type="ECO:0000256" key="10">
    <source>
        <dbReference type="ARBA" id="ARBA00042639"/>
    </source>
</evidence>
<dbReference type="Gene3D" id="3.40.30.10">
    <property type="entry name" value="Glutaredoxin"/>
    <property type="match status" value="1"/>
</dbReference>
<comment type="caution">
    <text evidence="14">The sequence shown here is derived from an EMBL/GenBank/DDBJ whole genome shotgun (WGS) entry which is preliminary data.</text>
</comment>
<dbReference type="InterPro" id="IPR036249">
    <property type="entry name" value="Thioredoxin-like_sf"/>
</dbReference>
<comment type="catalytic activity">
    <reaction evidence="11">
        <text>a hydroperoxide + [thioredoxin]-dithiol = an alcohol + [thioredoxin]-disulfide + H2O</text>
        <dbReference type="Rhea" id="RHEA:62620"/>
        <dbReference type="Rhea" id="RHEA-COMP:10698"/>
        <dbReference type="Rhea" id="RHEA-COMP:10700"/>
        <dbReference type="ChEBI" id="CHEBI:15377"/>
        <dbReference type="ChEBI" id="CHEBI:29950"/>
        <dbReference type="ChEBI" id="CHEBI:30879"/>
        <dbReference type="ChEBI" id="CHEBI:35924"/>
        <dbReference type="ChEBI" id="CHEBI:50058"/>
        <dbReference type="EC" id="1.11.1.24"/>
    </reaction>
</comment>
<evidence type="ECO:0000313" key="15">
    <source>
        <dbReference type="Proteomes" id="UP000661077"/>
    </source>
</evidence>
<feature type="signal peptide" evidence="12">
    <location>
        <begin position="1"/>
        <end position="34"/>
    </location>
</feature>
<name>A0ABS1X3Z9_9GAMM</name>
<evidence type="ECO:0000313" key="14">
    <source>
        <dbReference type="EMBL" id="MBM0107943.1"/>
    </source>
</evidence>
<evidence type="ECO:0000256" key="9">
    <source>
        <dbReference type="ARBA" id="ARBA00038489"/>
    </source>
</evidence>
<gene>
    <name evidence="14" type="ORF">JM946_24680</name>
</gene>
<dbReference type="PANTHER" id="PTHR42801">
    <property type="entry name" value="THIOREDOXIN-DEPENDENT PEROXIDE REDUCTASE"/>
    <property type="match status" value="1"/>
</dbReference>
<reference evidence="14 15" key="1">
    <citation type="journal article" date="2021" name="Int. J. Syst. Evol. Microbiol.">
        <title>Steroidobacter gossypii sp. nov., isolated from soil of cotton cropping field.</title>
        <authorList>
            <person name="Huang R."/>
            <person name="Yang S."/>
            <person name="Zhen C."/>
            <person name="Liu W."/>
        </authorList>
    </citation>
    <scope>NUCLEOTIDE SEQUENCE [LARGE SCALE GENOMIC DNA]</scope>
    <source>
        <strain evidence="14 15">S1-65</strain>
    </source>
</reference>
<protein>
    <recommendedName>
        <fullName evidence="2">thioredoxin-dependent peroxiredoxin</fullName>
        <ecNumber evidence="2">1.11.1.24</ecNumber>
    </recommendedName>
    <alternativeName>
        <fullName evidence="8">Thioredoxin peroxidase</fullName>
    </alternativeName>
    <alternativeName>
        <fullName evidence="10">Thioredoxin-dependent peroxiredoxin Bcp</fullName>
    </alternativeName>
</protein>
<dbReference type="EMBL" id="JAEVLS010000006">
    <property type="protein sequence ID" value="MBM0107943.1"/>
    <property type="molecule type" value="Genomic_DNA"/>
</dbReference>
<evidence type="ECO:0000256" key="6">
    <source>
        <dbReference type="ARBA" id="ARBA00023157"/>
    </source>
</evidence>
<keyword evidence="7" id="KW-0676">Redox-active center</keyword>
<dbReference type="InterPro" id="IPR000866">
    <property type="entry name" value="AhpC/TSA"/>
</dbReference>